<organism evidence="2 3">
    <name type="scientific">Tetrabaena socialis</name>
    <dbReference type="NCBI Taxonomy" id="47790"/>
    <lineage>
        <taxon>Eukaryota</taxon>
        <taxon>Viridiplantae</taxon>
        <taxon>Chlorophyta</taxon>
        <taxon>core chlorophytes</taxon>
        <taxon>Chlorophyceae</taxon>
        <taxon>CS clade</taxon>
        <taxon>Chlamydomonadales</taxon>
        <taxon>Tetrabaenaceae</taxon>
        <taxon>Tetrabaena</taxon>
    </lineage>
</organism>
<sequence length="397" mass="42032">MRGQALRCRASAVAPPAVGQAMGTAGRLRPADPQPRVASPQPRLPATEEPAPRIPAPVPSVAGPGVRRAFADAAVRGVGNAAQGVRAAAAPPRPATGPSLRPLSQQPREQRHEEQRPRAWQPTQPQPQQPALPDQAHGAEQELPSGLALTWLGTNSGSPTLERNVSCTLVRLPGAVQMVDCGEGSHRQLRNVPALQLQELDGIFITHMHGDHCFGLGAALTLLDEAKAAAQTDPARRRHHVYGPPGLAAVVMGDTVCSTAIGPLAAGCDVIAHEATFARGMEAKARIAQHSTGWMAGAFAAAVGAQRLVLTHFSARYREGPKELESQMRTSRATGYMEMEQQSWAVAALIKEAADEYGRWDRVFAASDFFTFHVPYRLPPAPVAAEAVSMVGAGAAR</sequence>
<gene>
    <name evidence="2" type="ORF">TSOC_008842</name>
</gene>
<comment type="caution">
    <text evidence="2">The sequence shown here is derived from an EMBL/GenBank/DDBJ whole genome shotgun (WGS) entry which is preliminary data.</text>
</comment>
<name>A0A2J7ZXG2_9CHLO</name>
<dbReference type="GO" id="GO:0005634">
    <property type="term" value="C:nucleus"/>
    <property type="evidence" value="ECO:0007669"/>
    <property type="project" value="TreeGrafter"/>
</dbReference>
<feature type="compositionally biased region" description="Basic and acidic residues" evidence="1">
    <location>
        <begin position="108"/>
        <end position="117"/>
    </location>
</feature>
<reference evidence="2 3" key="1">
    <citation type="journal article" date="2017" name="Mol. Biol. Evol.">
        <title>The 4-celled Tetrabaena socialis nuclear genome reveals the essential components for genetic control of cell number at the origin of multicellularity in the volvocine lineage.</title>
        <authorList>
            <person name="Featherston J."/>
            <person name="Arakaki Y."/>
            <person name="Hanschen E.R."/>
            <person name="Ferris P.J."/>
            <person name="Michod R.E."/>
            <person name="Olson B.J.S.C."/>
            <person name="Nozaki H."/>
            <person name="Durand P.M."/>
        </authorList>
    </citation>
    <scope>NUCLEOTIDE SEQUENCE [LARGE SCALE GENOMIC DNA]</scope>
    <source>
        <strain evidence="2 3">NIES-571</strain>
    </source>
</reference>
<dbReference type="Pfam" id="PF23023">
    <property type="entry name" value="Anti-Pycsar_Apyc1"/>
    <property type="match status" value="1"/>
</dbReference>
<dbReference type="OrthoDB" id="527344at2759"/>
<dbReference type="SUPFAM" id="SSF56281">
    <property type="entry name" value="Metallo-hydrolase/oxidoreductase"/>
    <property type="match status" value="1"/>
</dbReference>
<dbReference type="AlphaFoldDB" id="A0A2J7ZXG2"/>
<dbReference type="InterPro" id="IPR036866">
    <property type="entry name" value="RibonucZ/Hydroxyglut_hydro"/>
</dbReference>
<dbReference type="Proteomes" id="UP000236333">
    <property type="component" value="Unassembled WGS sequence"/>
</dbReference>
<dbReference type="GO" id="GO:0042781">
    <property type="term" value="F:3'-tRNA processing endoribonuclease activity"/>
    <property type="evidence" value="ECO:0007669"/>
    <property type="project" value="TreeGrafter"/>
</dbReference>
<evidence type="ECO:0000313" key="3">
    <source>
        <dbReference type="Proteomes" id="UP000236333"/>
    </source>
</evidence>
<accession>A0A2J7ZXG2</accession>
<feature type="region of interest" description="Disordered" evidence="1">
    <location>
        <begin position="1"/>
        <end position="64"/>
    </location>
</feature>
<dbReference type="PANTHER" id="PTHR46018">
    <property type="entry name" value="ZINC PHOSPHODIESTERASE ELAC PROTEIN 1"/>
    <property type="match status" value="1"/>
</dbReference>
<keyword evidence="3" id="KW-1185">Reference proteome</keyword>
<evidence type="ECO:0000313" key="2">
    <source>
        <dbReference type="EMBL" id="PNH04946.1"/>
    </source>
</evidence>
<dbReference type="Gene3D" id="3.60.15.10">
    <property type="entry name" value="Ribonuclease Z/Hydroxyacylglutathione hydrolase-like"/>
    <property type="match status" value="2"/>
</dbReference>
<dbReference type="EMBL" id="PGGS01000347">
    <property type="protein sequence ID" value="PNH04946.1"/>
    <property type="molecule type" value="Genomic_DNA"/>
</dbReference>
<feature type="region of interest" description="Disordered" evidence="1">
    <location>
        <begin position="84"/>
        <end position="140"/>
    </location>
</feature>
<protein>
    <submittedName>
        <fullName evidence="2">Ribonuclease Z</fullName>
    </submittedName>
</protein>
<proteinExistence type="predicted"/>
<evidence type="ECO:0000256" key="1">
    <source>
        <dbReference type="SAM" id="MobiDB-lite"/>
    </source>
</evidence>
<dbReference type="PANTHER" id="PTHR46018:SF2">
    <property type="entry name" value="ZINC PHOSPHODIESTERASE ELAC PROTEIN 1"/>
    <property type="match status" value="1"/>
</dbReference>